<dbReference type="EMBL" id="JTEO01000006">
    <property type="protein sequence ID" value="MCQ6963711.1"/>
    <property type="molecule type" value="Genomic_DNA"/>
</dbReference>
<organism evidence="1 2">
    <name type="scientific">Methanolobus chelungpuianus</name>
    <dbReference type="NCBI Taxonomy" id="502115"/>
    <lineage>
        <taxon>Archaea</taxon>
        <taxon>Methanobacteriati</taxon>
        <taxon>Methanobacteriota</taxon>
        <taxon>Stenosarchaea group</taxon>
        <taxon>Methanomicrobia</taxon>
        <taxon>Methanosarcinales</taxon>
        <taxon>Methanosarcinaceae</taxon>
        <taxon>Methanolobus</taxon>
    </lineage>
</organism>
<reference evidence="1 2" key="1">
    <citation type="journal article" date="2011" name="Appl. Environ. Microbiol.">
        <title>Methanogenic archaea isolated from Taiwan's Chelungpu fault.</title>
        <authorList>
            <person name="Wu S.Y."/>
            <person name="Lai M.C."/>
        </authorList>
    </citation>
    <scope>NUCLEOTIDE SEQUENCE [LARGE SCALE GENOMIC DNA]</scope>
    <source>
        <strain evidence="1 2">St545Mb</strain>
    </source>
</reference>
<dbReference type="AlphaFoldDB" id="A0AAE3KYE7"/>
<sequence length="222" mass="25340">MSLWWEEKKLEVYNSTSKESYYYLIQITTDSPLSNVTFYMPLPMLNNTSSVGQNIINSTYDNQRVKWETTFVETEHGPMLSMRTEKIEPKFALRGDGPDTYPRAVDFAIIVFSNDTIDTRNPVGNAEVLMPRYNSTNLGTITNYRNAISYSYDSRIYAHYEASPDANVQIYIQLEAQNEWWIGGAQSNSYRELIITDFSGPQDGWVIVNGGLVTGEGTYLNE</sequence>
<dbReference type="Proteomes" id="UP001206983">
    <property type="component" value="Unassembled WGS sequence"/>
</dbReference>
<protein>
    <submittedName>
        <fullName evidence="1">Uncharacterized protein</fullName>
    </submittedName>
</protein>
<proteinExistence type="predicted"/>
<evidence type="ECO:0000313" key="2">
    <source>
        <dbReference type="Proteomes" id="UP001206983"/>
    </source>
</evidence>
<accession>A0AAE3KYE7</accession>
<gene>
    <name evidence="1" type="ORF">PV02_10345</name>
</gene>
<keyword evidence="2" id="KW-1185">Reference proteome</keyword>
<comment type="caution">
    <text evidence="1">The sequence shown here is derived from an EMBL/GenBank/DDBJ whole genome shotgun (WGS) entry which is preliminary data.</text>
</comment>
<evidence type="ECO:0000313" key="1">
    <source>
        <dbReference type="EMBL" id="MCQ6963711.1"/>
    </source>
</evidence>
<name>A0AAE3KYE7_9EURY</name>